<evidence type="ECO:0000256" key="3">
    <source>
        <dbReference type="ARBA" id="ARBA00022722"/>
    </source>
</evidence>
<keyword evidence="3" id="KW-0540">Nuclease</keyword>
<dbReference type="RefSeq" id="WP_083591599.1">
    <property type="nucleotide sequence ID" value="NZ_JAAAMG010000020.1"/>
</dbReference>
<dbReference type="InterPro" id="IPR050556">
    <property type="entry name" value="Type_II_TA_system_RNase"/>
</dbReference>
<dbReference type="CDD" id="cd18746">
    <property type="entry name" value="PIN_VapC4-5_FitB-like"/>
    <property type="match status" value="1"/>
</dbReference>
<dbReference type="EMBL" id="JAAAMG010000020">
    <property type="protein sequence ID" value="NDW06730.1"/>
    <property type="molecule type" value="Genomic_DNA"/>
</dbReference>
<dbReference type="GO" id="GO:0046872">
    <property type="term" value="F:metal ion binding"/>
    <property type="evidence" value="ECO:0007669"/>
    <property type="project" value="UniProtKB-KW"/>
</dbReference>
<evidence type="ECO:0000256" key="7">
    <source>
        <dbReference type="ARBA" id="ARBA00038093"/>
    </source>
</evidence>
<dbReference type="AlphaFoldDB" id="A0A6N9T639"/>
<evidence type="ECO:0000313" key="9">
    <source>
        <dbReference type="EMBL" id="NDW06730.1"/>
    </source>
</evidence>
<dbReference type="Pfam" id="PF01850">
    <property type="entry name" value="PIN"/>
    <property type="match status" value="1"/>
</dbReference>
<comment type="caution">
    <text evidence="9">The sequence shown here is derived from an EMBL/GenBank/DDBJ whole genome shotgun (WGS) entry which is preliminary data.</text>
</comment>
<dbReference type="InterPro" id="IPR002716">
    <property type="entry name" value="PIN_dom"/>
</dbReference>
<reference evidence="9 10" key="1">
    <citation type="submission" date="2020-01" db="EMBL/GenBank/DDBJ databases">
        <title>Jiella pacifica sp. nov.</title>
        <authorList>
            <person name="Xue Z."/>
            <person name="Zhu S."/>
            <person name="Chen J."/>
            <person name="Yang J."/>
        </authorList>
    </citation>
    <scope>NUCLEOTIDE SEQUENCE [LARGE SCALE GENOMIC DNA]</scope>
    <source>
        <strain evidence="9 10">40Bstr34</strain>
    </source>
</reference>
<dbReference type="Proteomes" id="UP000469011">
    <property type="component" value="Unassembled WGS sequence"/>
</dbReference>
<keyword evidence="2" id="KW-1277">Toxin-antitoxin system</keyword>
<evidence type="ECO:0000313" key="10">
    <source>
        <dbReference type="Proteomes" id="UP000469011"/>
    </source>
</evidence>
<gene>
    <name evidence="9" type="ORF">GTK09_20130</name>
</gene>
<keyword evidence="4" id="KW-0479">Metal-binding</keyword>
<evidence type="ECO:0000256" key="1">
    <source>
        <dbReference type="ARBA" id="ARBA00001946"/>
    </source>
</evidence>
<dbReference type="SUPFAM" id="SSF88723">
    <property type="entry name" value="PIN domain-like"/>
    <property type="match status" value="1"/>
</dbReference>
<proteinExistence type="inferred from homology"/>
<organism evidence="9 10">
    <name type="scientific">Jiella pacifica</name>
    <dbReference type="NCBI Taxonomy" id="2696469"/>
    <lineage>
        <taxon>Bacteria</taxon>
        <taxon>Pseudomonadati</taxon>
        <taxon>Pseudomonadota</taxon>
        <taxon>Alphaproteobacteria</taxon>
        <taxon>Hyphomicrobiales</taxon>
        <taxon>Aurantimonadaceae</taxon>
        <taxon>Jiella</taxon>
    </lineage>
</organism>
<evidence type="ECO:0000259" key="8">
    <source>
        <dbReference type="Pfam" id="PF01850"/>
    </source>
</evidence>
<protein>
    <submittedName>
        <fullName evidence="9">PIN domain-containing protein</fullName>
    </submittedName>
</protein>
<name>A0A6N9T639_9HYPH</name>
<sequence>MAYLLDTNVVSEIRKGLGSDATVLAYMRGIDHDETRISVITIMEIARGIELIERRGDIQQAAVLSEWFQQRVLGNYDNGQILQVTTPIAVIAGKFQAANGVKDYDSLIAATAKHYGLILLTRNVKDFVEFDIELECPWQPINP</sequence>
<dbReference type="GO" id="GO:0016787">
    <property type="term" value="F:hydrolase activity"/>
    <property type="evidence" value="ECO:0007669"/>
    <property type="project" value="UniProtKB-KW"/>
</dbReference>
<dbReference type="GO" id="GO:0004518">
    <property type="term" value="F:nuclease activity"/>
    <property type="evidence" value="ECO:0007669"/>
    <property type="project" value="UniProtKB-KW"/>
</dbReference>
<dbReference type="PANTHER" id="PTHR33653">
    <property type="entry name" value="RIBONUCLEASE VAPC2"/>
    <property type="match status" value="1"/>
</dbReference>
<dbReference type="Gene3D" id="3.40.50.1010">
    <property type="entry name" value="5'-nuclease"/>
    <property type="match status" value="1"/>
</dbReference>
<dbReference type="InterPro" id="IPR029060">
    <property type="entry name" value="PIN-like_dom_sf"/>
</dbReference>
<accession>A0A6N9T639</accession>
<evidence type="ECO:0000256" key="5">
    <source>
        <dbReference type="ARBA" id="ARBA00022801"/>
    </source>
</evidence>
<feature type="domain" description="PIN" evidence="8">
    <location>
        <begin position="3"/>
        <end position="125"/>
    </location>
</feature>
<keyword evidence="5" id="KW-0378">Hydrolase</keyword>
<evidence type="ECO:0000256" key="2">
    <source>
        <dbReference type="ARBA" id="ARBA00022649"/>
    </source>
</evidence>
<evidence type="ECO:0000256" key="6">
    <source>
        <dbReference type="ARBA" id="ARBA00022842"/>
    </source>
</evidence>
<evidence type="ECO:0000256" key="4">
    <source>
        <dbReference type="ARBA" id="ARBA00022723"/>
    </source>
</evidence>
<comment type="similarity">
    <text evidence="7">Belongs to the PINc/VapC protein family.</text>
</comment>
<dbReference type="PANTHER" id="PTHR33653:SF1">
    <property type="entry name" value="RIBONUCLEASE VAPC2"/>
    <property type="match status" value="1"/>
</dbReference>
<comment type="cofactor">
    <cofactor evidence="1">
        <name>Mg(2+)</name>
        <dbReference type="ChEBI" id="CHEBI:18420"/>
    </cofactor>
</comment>
<keyword evidence="10" id="KW-1185">Reference proteome</keyword>
<keyword evidence="6" id="KW-0460">Magnesium</keyword>